<dbReference type="InterPro" id="IPR043504">
    <property type="entry name" value="Peptidase_S1_PA_chymotrypsin"/>
</dbReference>
<keyword evidence="4" id="KW-0732">Signal</keyword>
<name>A0A8J7MEG0_9BACT</name>
<dbReference type="Gene3D" id="2.30.42.10">
    <property type="match status" value="1"/>
</dbReference>
<evidence type="ECO:0000256" key="2">
    <source>
        <dbReference type="ARBA" id="ARBA00022801"/>
    </source>
</evidence>
<feature type="signal peptide" evidence="4">
    <location>
        <begin position="1"/>
        <end position="21"/>
    </location>
</feature>
<evidence type="ECO:0000256" key="4">
    <source>
        <dbReference type="SAM" id="SignalP"/>
    </source>
</evidence>
<dbReference type="GO" id="GO:0004252">
    <property type="term" value="F:serine-type endopeptidase activity"/>
    <property type="evidence" value="ECO:0007669"/>
    <property type="project" value="InterPro"/>
</dbReference>
<evidence type="ECO:0000259" key="5">
    <source>
        <dbReference type="Pfam" id="PF17815"/>
    </source>
</evidence>
<feature type="chain" id="PRO_5035212609" evidence="4">
    <location>
        <begin position="22"/>
        <end position="503"/>
    </location>
</feature>
<dbReference type="GO" id="GO:0006508">
    <property type="term" value="P:proteolysis"/>
    <property type="evidence" value="ECO:0007669"/>
    <property type="project" value="UniProtKB-KW"/>
</dbReference>
<keyword evidence="3" id="KW-0720">Serine protease</keyword>
<sequence>MSEIFIKIAAALTLSASPLVAQLIAPPAEPNAPITPLVKSDPKNIYSSVVRIEAATQVPDYTTPWSAGRFSGGIGTGFIIGENQILTNAHVVSNARRLLVTMHGSARKHPAKIKYIAHDCDLALLELEDFKPFAHLQHLEIGDMPKLEDQVRVIGYPVGGDRISITRGVVSRIDFRPYSHSQVDSHLVVQIDAAINPGNSGGPVLQDGKVVGVAFQGLRSADNTGYIIPTPVIERFLTDIKTGSYDHYVELGLVDFPLHNPAMRRKFNLKADDPGVLVAAVTPDGSCEGILEVGDILVAIDGNQVDSAGNILISGEKVNLNEIAERKFDGDEVKLSILRNGQAMEKTIVLKPFPPARMYAATYDQQPLFTTFSGLVFQPLNLNLYAASKFSNARLRRLYARYIDEAIFKERKDIVVLTRILNDPINAHLGSHAGLAVESINGEKVRDIEHAHQLLHPAEMPEFFIIKCEGNPRPIIIPGDEAAEASQRTLTRYGVSKSHNLKH</sequence>
<dbReference type="Gene3D" id="2.40.10.10">
    <property type="entry name" value="Trypsin-like serine proteases"/>
    <property type="match status" value="2"/>
</dbReference>
<dbReference type="SUPFAM" id="SSF50494">
    <property type="entry name" value="Trypsin-like serine proteases"/>
    <property type="match status" value="1"/>
</dbReference>
<dbReference type="PRINTS" id="PR00834">
    <property type="entry name" value="PROTEASES2C"/>
</dbReference>
<dbReference type="InterPro" id="IPR046449">
    <property type="entry name" value="DEGP_PDZ_sf"/>
</dbReference>
<dbReference type="Proteomes" id="UP000624703">
    <property type="component" value="Unassembled WGS sequence"/>
</dbReference>
<evidence type="ECO:0000256" key="1">
    <source>
        <dbReference type="ARBA" id="ARBA00022670"/>
    </source>
</evidence>
<dbReference type="PANTHER" id="PTHR45980:SF9">
    <property type="entry name" value="PROTEASE DO-LIKE 10, MITOCHONDRIAL-RELATED"/>
    <property type="match status" value="1"/>
</dbReference>
<evidence type="ECO:0000256" key="3">
    <source>
        <dbReference type="ARBA" id="ARBA00022825"/>
    </source>
</evidence>
<dbReference type="AlphaFoldDB" id="A0A8J7MEG0"/>
<evidence type="ECO:0000313" key="7">
    <source>
        <dbReference type="Proteomes" id="UP000624703"/>
    </source>
</evidence>
<keyword evidence="1" id="KW-0645">Protease</keyword>
<dbReference type="Gene3D" id="3.20.190.20">
    <property type="match status" value="1"/>
</dbReference>
<keyword evidence="7" id="KW-1185">Reference proteome</keyword>
<feature type="domain" description="Protease Do-like PDZ" evidence="5">
    <location>
        <begin position="361"/>
        <end position="498"/>
    </location>
</feature>
<organism evidence="6 7">
    <name type="scientific">Persicirhabdus sediminis</name>
    <dbReference type="NCBI Taxonomy" id="454144"/>
    <lineage>
        <taxon>Bacteria</taxon>
        <taxon>Pseudomonadati</taxon>
        <taxon>Verrucomicrobiota</taxon>
        <taxon>Verrucomicrobiia</taxon>
        <taxon>Verrucomicrobiales</taxon>
        <taxon>Verrucomicrobiaceae</taxon>
        <taxon>Persicirhabdus</taxon>
    </lineage>
</organism>
<accession>A0A8J7MEG0</accession>
<dbReference type="Pfam" id="PF17815">
    <property type="entry name" value="PDZ_3"/>
    <property type="match status" value="1"/>
</dbReference>
<dbReference type="InterPro" id="IPR009003">
    <property type="entry name" value="Peptidase_S1_PA"/>
</dbReference>
<dbReference type="InterPro" id="IPR001940">
    <property type="entry name" value="Peptidase_S1C"/>
</dbReference>
<dbReference type="InterPro" id="IPR041517">
    <property type="entry name" value="DEGP_PDZ"/>
</dbReference>
<dbReference type="SUPFAM" id="SSF50156">
    <property type="entry name" value="PDZ domain-like"/>
    <property type="match status" value="1"/>
</dbReference>
<reference evidence="6" key="1">
    <citation type="submission" date="2021-01" db="EMBL/GenBank/DDBJ databases">
        <title>Modified the classification status of verrucomicrobia.</title>
        <authorList>
            <person name="Feng X."/>
        </authorList>
    </citation>
    <scope>NUCLEOTIDE SEQUENCE</scope>
    <source>
        <strain evidence="6">_KCTC 22039</strain>
    </source>
</reference>
<comment type="caution">
    <text evidence="6">The sequence shown here is derived from an EMBL/GenBank/DDBJ whole genome shotgun (WGS) entry which is preliminary data.</text>
</comment>
<proteinExistence type="predicted"/>
<dbReference type="InterPro" id="IPR036034">
    <property type="entry name" value="PDZ_sf"/>
</dbReference>
<evidence type="ECO:0000313" key="6">
    <source>
        <dbReference type="EMBL" id="MBK1791180.1"/>
    </source>
</evidence>
<dbReference type="EMBL" id="JAENIM010000039">
    <property type="protein sequence ID" value="MBK1791180.1"/>
    <property type="molecule type" value="Genomic_DNA"/>
</dbReference>
<keyword evidence="2" id="KW-0378">Hydrolase</keyword>
<dbReference type="PANTHER" id="PTHR45980">
    <property type="match status" value="1"/>
</dbReference>
<protein>
    <submittedName>
        <fullName evidence="6">Trypsin-like peptidase domain-containing protein</fullName>
    </submittedName>
</protein>
<gene>
    <name evidence="6" type="ORF">JIN82_08455</name>
</gene>
<dbReference type="RefSeq" id="WP_200311194.1">
    <property type="nucleotide sequence ID" value="NZ_JAENIM010000039.1"/>
</dbReference>
<dbReference type="Pfam" id="PF13365">
    <property type="entry name" value="Trypsin_2"/>
    <property type="match status" value="1"/>
</dbReference>